<comment type="caution">
    <text evidence="2">The sequence shown here is derived from an EMBL/GenBank/DDBJ whole genome shotgun (WGS) entry which is preliminary data.</text>
</comment>
<reference evidence="2" key="1">
    <citation type="submission" date="2021-01" db="EMBL/GenBank/DDBJ databases">
        <title>Marivirga aurantiaca sp. nov., isolated from intertidal surface sediments.</title>
        <authorList>
            <person name="Zhang M."/>
        </authorList>
    </citation>
    <scope>NUCLEOTIDE SEQUENCE</scope>
    <source>
        <strain evidence="2">S37H4</strain>
    </source>
</reference>
<name>A0A935CBZ0_9BACT</name>
<gene>
    <name evidence="2" type="ORF">JKA74_18730</name>
</gene>
<organism evidence="2 3">
    <name type="scientific">Marivirga aurantiaca</name>
    <dbReference type="NCBI Taxonomy" id="2802615"/>
    <lineage>
        <taxon>Bacteria</taxon>
        <taxon>Pseudomonadati</taxon>
        <taxon>Bacteroidota</taxon>
        <taxon>Cytophagia</taxon>
        <taxon>Cytophagales</taxon>
        <taxon>Marivirgaceae</taxon>
        <taxon>Marivirga</taxon>
    </lineage>
</organism>
<evidence type="ECO:0000313" key="2">
    <source>
        <dbReference type="EMBL" id="MBK6267087.1"/>
    </source>
</evidence>
<keyword evidence="3" id="KW-1185">Reference proteome</keyword>
<evidence type="ECO:0000313" key="3">
    <source>
        <dbReference type="Proteomes" id="UP000611723"/>
    </source>
</evidence>
<feature type="domain" description="YcxB-like C-terminal" evidence="1">
    <location>
        <begin position="29"/>
        <end position="74"/>
    </location>
</feature>
<dbReference type="AlphaFoldDB" id="A0A935CBZ0"/>
<dbReference type="EMBL" id="JAEQBW010000014">
    <property type="protein sequence ID" value="MBK6267087.1"/>
    <property type="molecule type" value="Genomic_DNA"/>
</dbReference>
<sequence length="103" mass="12104">MRHIKEHMSGSIDKLTTLEFQEDFVYGIDETNSESKINYSTIESFNELPQHFLLRLKGGQALILPKHKIVEKEQLRSEILEVTKKLGVELKNYTNWKWRGSLK</sequence>
<accession>A0A935CBZ0</accession>
<proteinExistence type="predicted"/>
<dbReference type="Pfam" id="PF14317">
    <property type="entry name" value="YcxB"/>
    <property type="match status" value="1"/>
</dbReference>
<dbReference type="InterPro" id="IPR025588">
    <property type="entry name" value="YcxB-like_C"/>
</dbReference>
<protein>
    <submittedName>
        <fullName evidence="2">YcxB family protein</fullName>
    </submittedName>
</protein>
<evidence type="ECO:0000259" key="1">
    <source>
        <dbReference type="Pfam" id="PF14317"/>
    </source>
</evidence>
<dbReference type="Proteomes" id="UP000611723">
    <property type="component" value="Unassembled WGS sequence"/>
</dbReference>